<gene>
    <name evidence="3" type="ORF">QBC47DRAFT_366723</name>
</gene>
<keyword evidence="2" id="KW-0472">Membrane</keyword>
<sequence length="142" mass="15812">MKDQLMPDWLIIGGGLFYGTISLFLIIATMIEIAHEPSDDGAMCCLRVFGGLFGGLVWPLWPLYFFVRKYCCAPGYTVCGIDVYAKFHHLKTRSRRHKQADPEAGISKNEEETGLVSQPPTPEAAMELPQLPPYSPVNPNNP</sequence>
<feature type="region of interest" description="Disordered" evidence="1">
    <location>
        <begin position="92"/>
        <end position="142"/>
    </location>
</feature>
<feature type="compositionally biased region" description="Pro residues" evidence="1">
    <location>
        <begin position="130"/>
        <end position="142"/>
    </location>
</feature>
<evidence type="ECO:0000256" key="2">
    <source>
        <dbReference type="SAM" id="Phobius"/>
    </source>
</evidence>
<feature type="transmembrane region" description="Helical" evidence="2">
    <location>
        <begin position="46"/>
        <end position="67"/>
    </location>
</feature>
<evidence type="ECO:0000313" key="3">
    <source>
        <dbReference type="EMBL" id="KAK1760248.1"/>
    </source>
</evidence>
<dbReference type="EMBL" id="MU839827">
    <property type="protein sequence ID" value="KAK1760248.1"/>
    <property type="molecule type" value="Genomic_DNA"/>
</dbReference>
<feature type="transmembrane region" description="Helical" evidence="2">
    <location>
        <begin position="12"/>
        <end position="34"/>
    </location>
</feature>
<keyword evidence="4" id="KW-1185">Reference proteome</keyword>
<keyword evidence="2" id="KW-1133">Transmembrane helix</keyword>
<keyword evidence="2" id="KW-0812">Transmembrane</keyword>
<evidence type="ECO:0000256" key="1">
    <source>
        <dbReference type="SAM" id="MobiDB-lite"/>
    </source>
</evidence>
<proteinExistence type="predicted"/>
<evidence type="ECO:0000313" key="4">
    <source>
        <dbReference type="Proteomes" id="UP001239445"/>
    </source>
</evidence>
<organism evidence="3 4">
    <name type="scientific">Echria macrotheca</name>
    <dbReference type="NCBI Taxonomy" id="438768"/>
    <lineage>
        <taxon>Eukaryota</taxon>
        <taxon>Fungi</taxon>
        <taxon>Dikarya</taxon>
        <taxon>Ascomycota</taxon>
        <taxon>Pezizomycotina</taxon>
        <taxon>Sordariomycetes</taxon>
        <taxon>Sordariomycetidae</taxon>
        <taxon>Sordariales</taxon>
        <taxon>Schizotheciaceae</taxon>
        <taxon>Echria</taxon>
    </lineage>
</organism>
<name>A0AAJ0BN30_9PEZI</name>
<dbReference type="Proteomes" id="UP001239445">
    <property type="component" value="Unassembled WGS sequence"/>
</dbReference>
<accession>A0AAJ0BN30</accession>
<dbReference type="AlphaFoldDB" id="A0AAJ0BN30"/>
<reference evidence="3" key="1">
    <citation type="submission" date="2023-06" db="EMBL/GenBank/DDBJ databases">
        <title>Genome-scale phylogeny and comparative genomics of the fungal order Sordariales.</title>
        <authorList>
            <consortium name="Lawrence Berkeley National Laboratory"/>
            <person name="Hensen N."/>
            <person name="Bonometti L."/>
            <person name="Westerberg I."/>
            <person name="Brannstrom I.O."/>
            <person name="Guillou S."/>
            <person name="Cros-Aarteil S."/>
            <person name="Calhoun S."/>
            <person name="Haridas S."/>
            <person name="Kuo A."/>
            <person name="Mondo S."/>
            <person name="Pangilinan J."/>
            <person name="Riley R."/>
            <person name="Labutti K."/>
            <person name="Andreopoulos B."/>
            <person name="Lipzen A."/>
            <person name="Chen C."/>
            <person name="Yanf M."/>
            <person name="Daum C."/>
            <person name="Ng V."/>
            <person name="Clum A."/>
            <person name="Steindorff A."/>
            <person name="Ohm R."/>
            <person name="Martin F."/>
            <person name="Silar P."/>
            <person name="Natvig D."/>
            <person name="Lalanne C."/>
            <person name="Gautier V."/>
            <person name="Ament-Velasquez S.L."/>
            <person name="Kruys A."/>
            <person name="Hutchinson M.I."/>
            <person name="Powell A.J."/>
            <person name="Barry K."/>
            <person name="Miller A.N."/>
            <person name="Grigoriev I.V."/>
            <person name="Debuchy R."/>
            <person name="Gladieux P."/>
            <person name="Thoren M.H."/>
            <person name="Johannesson H."/>
        </authorList>
    </citation>
    <scope>NUCLEOTIDE SEQUENCE</scope>
    <source>
        <strain evidence="3">PSN4</strain>
    </source>
</reference>
<protein>
    <submittedName>
        <fullName evidence="3">Uncharacterized protein</fullName>
    </submittedName>
</protein>
<comment type="caution">
    <text evidence="3">The sequence shown here is derived from an EMBL/GenBank/DDBJ whole genome shotgun (WGS) entry which is preliminary data.</text>
</comment>